<dbReference type="GO" id="GO:0051539">
    <property type="term" value="F:4 iron, 4 sulfur cluster binding"/>
    <property type="evidence" value="ECO:0007669"/>
    <property type="project" value="UniProtKB-KW"/>
</dbReference>
<dbReference type="SUPFAM" id="SSF143548">
    <property type="entry name" value="Serine metabolism enzymes domain"/>
    <property type="match status" value="1"/>
</dbReference>
<comment type="cofactor">
    <cofactor evidence="1">
        <name>[4Fe-4S] cluster</name>
        <dbReference type="ChEBI" id="CHEBI:49883"/>
    </cofactor>
</comment>
<dbReference type="STRING" id="1371.GCA_900166605_02685"/>
<gene>
    <name evidence="14" type="ORF">MHA01_11910</name>
</gene>
<evidence type="ECO:0000256" key="4">
    <source>
        <dbReference type="ARBA" id="ARBA00012093"/>
    </source>
</evidence>
<dbReference type="OrthoDB" id="9813137at2"/>
<evidence type="ECO:0000256" key="7">
    <source>
        <dbReference type="ARBA" id="ARBA00022723"/>
    </source>
</evidence>
<keyword evidence="6" id="KW-0004">4Fe-4S</keyword>
<dbReference type="PANTHER" id="PTHR30182">
    <property type="entry name" value="L-SERINE DEHYDRATASE"/>
    <property type="match status" value="1"/>
</dbReference>
<dbReference type="InterPro" id="IPR029009">
    <property type="entry name" value="ASB_dom_sf"/>
</dbReference>
<evidence type="ECO:0000256" key="5">
    <source>
        <dbReference type="ARBA" id="ARBA00022432"/>
    </source>
</evidence>
<dbReference type="PANTHER" id="PTHR30182:SF12">
    <property type="entry name" value="L-SERINE DEHYDRATASE, BETA CHAIN-RELATED"/>
    <property type="match status" value="1"/>
</dbReference>
<evidence type="ECO:0000313" key="14">
    <source>
        <dbReference type="EMBL" id="GEK58286.1"/>
    </source>
</evidence>
<comment type="similarity">
    <text evidence="3">Belongs to the iron-sulfur dependent L-serine dehydratase family.</text>
</comment>
<keyword evidence="7" id="KW-0479">Metal-binding</keyword>
<keyword evidence="10" id="KW-0456">Lyase</keyword>
<dbReference type="InterPro" id="IPR005131">
    <property type="entry name" value="Ser_deHydtase_bsu"/>
</dbReference>
<sequence length="165" mass="17408">MEFDSCFDIIGPVMVGPSSSHTAGVVSIGKFVHDWLGDVTDVTITFYGSLASTYQGHGSDKAVLGGLLGLSAHDTNVRNAYALAKDSNLRYDFRFCTNIPSGCHPNTVYLQAASATETVHVTGASIGGGVAYIYEINGYHTSINLGTGSEILSIAARIKKEATSR</sequence>
<feature type="domain" description="Serine dehydratase beta chain" evidence="13">
    <location>
        <begin position="5"/>
        <end position="129"/>
    </location>
</feature>
<proteinExistence type="inferred from homology"/>
<dbReference type="RefSeq" id="WP_079476385.1">
    <property type="nucleotide sequence ID" value="NZ_BJUN01000005.1"/>
</dbReference>
<comment type="pathway">
    <text evidence="2">Carbohydrate biosynthesis; gluconeogenesis.</text>
</comment>
<evidence type="ECO:0000256" key="9">
    <source>
        <dbReference type="ARBA" id="ARBA00023014"/>
    </source>
</evidence>
<dbReference type="AlphaFoldDB" id="A0A510Y4L4"/>
<comment type="catalytic activity">
    <reaction evidence="12">
        <text>L-serine = pyruvate + NH4(+)</text>
        <dbReference type="Rhea" id="RHEA:19169"/>
        <dbReference type="ChEBI" id="CHEBI:15361"/>
        <dbReference type="ChEBI" id="CHEBI:28938"/>
        <dbReference type="ChEBI" id="CHEBI:33384"/>
        <dbReference type="EC" id="4.3.1.17"/>
    </reaction>
</comment>
<reference evidence="14 15" key="1">
    <citation type="submission" date="2019-07" db="EMBL/GenBank/DDBJ databases">
        <title>Whole genome shotgun sequence of Marinococcus halophilus NBRC 102359.</title>
        <authorList>
            <person name="Hosoyama A."/>
            <person name="Uohara A."/>
            <person name="Ohji S."/>
            <person name="Ichikawa N."/>
        </authorList>
    </citation>
    <scope>NUCLEOTIDE SEQUENCE [LARGE SCALE GENOMIC DNA]</scope>
    <source>
        <strain evidence="14 15">NBRC 102359</strain>
    </source>
</reference>
<dbReference type="Gene3D" id="3.30.1330.90">
    <property type="entry name" value="D-3-phosphoglycerate dehydrogenase, domain 3"/>
    <property type="match status" value="1"/>
</dbReference>
<evidence type="ECO:0000256" key="1">
    <source>
        <dbReference type="ARBA" id="ARBA00001966"/>
    </source>
</evidence>
<evidence type="ECO:0000256" key="12">
    <source>
        <dbReference type="ARBA" id="ARBA00049406"/>
    </source>
</evidence>
<protein>
    <recommendedName>
        <fullName evidence="4">L-serine ammonia-lyase</fullName>
        <ecNumber evidence="4">4.3.1.17</ecNumber>
    </recommendedName>
    <alternativeName>
        <fullName evidence="11">L-serine deaminase</fullName>
    </alternativeName>
</protein>
<keyword evidence="9" id="KW-0411">Iron-sulfur</keyword>
<keyword evidence="5" id="KW-0312">Gluconeogenesis</keyword>
<evidence type="ECO:0000256" key="11">
    <source>
        <dbReference type="ARBA" id="ARBA00041766"/>
    </source>
</evidence>
<evidence type="ECO:0000256" key="8">
    <source>
        <dbReference type="ARBA" id="ARBA00023004"/>
    </source>
</evidence>
<name>A0A510Y4L4_MARHA</name>
<dbReference type="EMBL" id="BJUN01000005">
    <property type="protein sequence ID" value="GEK58286.1"/>
    <property type="molecule type" value="Genomic_DNA"/>
</dbReference>
<comment type="caution">
    <text evidence="14">The sequence shown here is derived from an EMBL/GenBank/DDBJ whole genome shotgun (WGS) entry which is preliminary data.</text>
</comment>
<evidence type="ECO:0000256" key="3">
    <source>
        <dbReference type="ARBA" id="ARBA00008636"/>
    </source>
</evidence>
<dbReference type="Proteomes" id="UP000321051">
    <property type="component" value="Unassembled WGS sequence"/>
</dbReference>
<keyword evidence="15" id="KW-1185">Reference proteome</keyword>
<dbReference type="EC" id="4.3.1.17" evidence="4"/>
<keyword evidence="8" id="KW-0408">Iron</keyword>
<evidence type="ECO:0000313" key="15">
    <source>
        <dbReference type="Proteomes" id="UP000321051"/>
    </source>
</evidence>
<dbReference type="InterPro" id="IPR051318">
    <property type="entry name" value="Fe-S_L-Ser"/>
</dbReference>
<dbReference type="GO" id="GO:0003941">
    <property type="term" value="F:L-serine ammonia-lyase activity"/>
    <property type="evidence" value="ECO:0007669"/>
    <property type="project" value="UniProtKB-EC"/>
</dbReference>
<evidence type="ECO:0000259" key="13">
    <source>
        <dbReference type="Pfam" id="PF03315"/>
    </source>
</evidence>
<dbReference type="GO" id="GO:0006094">
    <property type="term" value="P:gluconeogenesis"/>
    <property type="evidence" value="ECO:0007669"/>
    <property type="project" value="UniProtKB-KW"/>
</dbReference>
<evidence type="ECO:0000256" key="6">
    <source>
        <dbReference type="ARBA" id="ARBA00022485"/>
    </source>
</evidence>
<organism evidence="14 15">
    <name type="scientific">Marinococcus halophilus</name>
    <dbReference type="NCBI Taxonomy" id="1371"/>
    <lineage>
        <taxon>Bacteria</taxon>
        <taxon>Bacillati</taxon>
        <taxon>Bacillota</taxon>
        <taxon>Bacilli</taxon>
        <taxon>Bacillales</taxon>
        <taxon>Bacillaceae</taxon>
        <taxon>Marinococcus</taxon>
    </lineage>
</organism>
<accession>A0A510Y4L4</accession>
<evidence type="ECO:0000256" key="10">
    <source>
        <dbReference type="ARBA" id="ARBA00023239"/>
    </source>
</evidence>
<evidence type="ECO:0000256" key="2">
    <source>
        <dbReference type="ARBA" id="ARBA00004742"/>
    </source>
</evidence>
<dbReference type="GO" id="GO:0046872">
    <property type="term" value="F:metal ion binding"/>
    <property type="evidence" value="ECO:0007669"/>
    <property type="project" value="UniProtKB-KW"/>
</dbReference>
<dbReference type="Pfam" id="PF03315">
    <property type="entry name" value="SDH_beta"/>
    <property type="match status" value="1"/>
</dbReference>